<dbReference type="AlphaFoldDB" id="A0A8S2P6B0"/>
<organism evidence="2 3">
    <name type="scientific">Rotaria magnacalcarata</name>
    <dbReference type="NCBI Taxonomy" id="392030"/>
    <lineage>
        <taxon>Eukaryota</taxon>
        <taxon>Metazoa</taxon>
        <taxon>Spiralia</taxon>
        <taxon>Gnathifera</taxon>
        <taxon>Rotifera</taxon>
        <taxon>Eurotatoria</taxon>
        <taxon>Bdelloidea</taxon>
        <taxon>Philodinida</taxon>
        <taxon>Philodinidae</taxon>
        <taxon>Rotaria</taxon>
    </lineage>
</organism>
<name>A0A8S2P6B0_9BILA</name>
<dbReference type="EMBL" id="CAJOBI010005633">
    <property type="protein sequence ID" value="CAF4037830.1"/>
    <property type="molecule type" value="Genomic_DNA"/>
</dbReference>
<evidence type="ECO:0000256" key="1">
    <source>
        <dbReference type="SAM" id="SignalP"/>
    </source>
</evidence>
<sequence>MKHTFFFLFFILFTNEYLCQTGFPKQFQTILNITGLYSWQTSTHGVQQLLYDYTNLRVRFDIQGWRSQQNETYMIKYKPEGAEAGSVSRKTDPMGDIGPFPISWFYGQEKPFEIQPWFPLPSNLINKGEEWIPEIQKNAIVCISILISINYMVSSS</sequence>
<comment type="caution">
    <text evidence="2">The sequence shown here is derived from an EMBL/GenBank/DDBJ whole genome shotgun (WGS) entry which is preliminary data.</text>
</comment>
<dbReference type="Proteomes" id="UP000676336">
    <property type="component" value="Unassembled WGS sequence"/>
</dbReference>
<proteinExistence type="predicted"/>
<protein>
    <submittedName>
        <fullName evidence="2">Uncharacterized protein</fullName>
    </submittedName>
</protein>
<evidence type="ECO:0000313" key="2">
    <source>
        <dbReference type="EMBL" id="CAF4037830.1"/>
    </source>
</evidence>
<accession>A0A8S2P6B0</accession>
<reference evidence="2" key="1">
    <citation type="submission" date="2021-02" db="EMBL/GenBank/DDBJ databases">
        <authorList>
            <person name="Nowell W R."/>
        </authorList>
    </citation>
    <scope>NUCLEOTIDE SEQUENCE</scope>
</reference>
<feature type="chain" id="PRO_5035926063" evidence="1">
    <location>
        <begin position="20"/>
        <end position="156"/>
    </location>
</feature>
<gene>
    <name evidence="2" type="ORF">SMN809_LOCUS13935</name>
</gene>
<keyword evidence="1" id="KW-0732">Signal</keyword>
<feature type="signal peptide" evidence="1">
    <location>
        <begin position="1"/>
        <end position="19"/>
    </location>
</feature>
<evidence type="ECO:0000313" key="3">
    <source>
        <dbReference type="Proteomes" id="UP000676336"/>
    </source>
</evidence>